<dbReference type="Proteomes" id="UP000230069">
    <property type="component" value="Unassembled WGS sequence"/>
</dbReference>
<keyword evidence="10" id="KW-0460">Magnesium</keyword>
<keyword evidence="5" id="KW-0812">Transmembrane</keyword>
<dbReference type="InterPro" id="IPR005690">
    <property type="entry name" value="Toc86_159"/>
</dbReference>
<feature type="region of interest" description="Disordered" evidence="18">
    <location>
        <begin position="901"/>
        <end position="931"/>
    </location>
</feature>
<evidence type="ECO:0000256" key="8">
    <source>
        <dbReference type="ARBA" id="ARBA00022801"/>
    </source>
</evidence>
<evidence type="ECO:0000256" key="12">
    <source>
        <dbReference type="ARBA" id="ARBA00022989"/>
    </source>
</evidence>
<dbReference type="EMBL" id="KZ305023">
    <property type="protein sequence ID" value="PIA57285.1"/>
    <property type="molecule type" value="Genomic_DNA"/>
</dbReference>
<gene>
    <name evidence="20" type="ORF">AQUCO_00600193v1</name>
</gene>
<evidence type="ECO:0000256" key="3">
    <source>
        <dbReference type="ARBA" id="ARBA00022528"/>
    </source>
</evidence>
<dbReference type="InterPro" id="IPR027417">
    <property type="entry name" value="P-loop_NTPase"/>
</dbReference>
<evidence type="ECO:0000313" key="21">
    <source>
        <dbReference type="Proteomes" id="UP000230069"/>
    </source>
</evidence>
<evidence type="ECO:0000256" key="4">
    <source>
        <dbReference type="ARBA" id="ARBA00022640"/>
    </source>
</evidence>
<accession>A0A2G5END3</accession>
<dbReference type="GO" id="GO:0009707">
    <property type="term" value="C:chloroplast outer membrane"/>
    <property type="evidence" value="ECO:0007669"/>
    <property type="project" value="UniProtKB-SubCell"/>
</dbReference>
<dbReference type="InterPro" id="IPR006703">
    <property type="entry name" value="G_AIG1"/>
</dbReference>
<evidence type="ECO:0000256" key="17">
    <source>
        <dbReference type="ARBA" id="ARBA00045184"/>
    </source>
</evidence>
<feature type="compositionally biased region" description="Acidic residues" evidence="18">
    <location>
        <begin position="46"/>
        <end position="57"/>
    </location>
</feature>
<evidence type="ECO:0000256" key="2">
    <source>
        <dbReference type="ARBA" id="ARBA00022448"/>
    </source>
</evidence>
<feature type="region of interest" description="Disordered" evidence="18">
    <location>
        <begin position="988"/>
        <end position="1007"/>
    </location>
</feature>
<comment type="function">
    <text evidence="17">GTPase involved in protein precursor import into chloroplasts. Seems to recognize chloroplast-destined precursor proteins and regulate their presentation to the translocation channel through GTP hydrolysis. Probably specialized in the import of nuclear encoded non-photosynthetic preproteins from the cytoplasm to the chloroplast.</text>
</comment>
<dbReference type="InterPro" id="IPR045058">
    <property type="entry name" value="GIMA/IAN/Toc"/>
</dbReference>
<dbReference type="Pfam" id="PF04548">
    <property type="entry name" value="AIG1"/>
    <property type="match status" value="1"/>
</dbReference>
<keyword evidence="3" id="KW-0150">Chloroplast</keyword>
<keyword evidence="13" id="KW-0342">GTP-binding</keyword>
<feature type="compositionally biased region" description="Basic and acidic residues" evidence="18">
    <location>
        <begin position="475"/>
        <end position="512"/>
    </location>
</feature>
<dbReference type="FunCoup" id="A0A2G5END3">
    <property type="interactions" value="2324"/>
</dbReference>
<protein>
    <recommendedName>
        <fullName evidence="19">AIG1-type G domain-containing protein</fullName>
    </recommendedName>
</protein>
<proteinExistence type="inferred from homology"/>
<dbReference type="GO" id="GO:0045036">
    <property type="term" value="P:protein targeting to chloroplast"/>
    <property type="evidence" value="ECO:0007669"/>
    <property type="project" value="InterPro"/>
</dbReference>
<feature type="region of interest" description="Disordered" evidence="18">
    <location>
        <begin position="209"/>
        <end position="248"/>
    </location>
</feature>
<keyword evidence="6" id="KW-0479">Metal-binding</keyword>
<dbReference type="PROSITE" id="PS51720">
    <property type="entry name" value="G_AIG1"/>
    <property type="match status" value="1"/>
</dbReference>
<feature type="region of interest" description="Disordered" evidence="18">
    <location>
        <begin position="38"/>
        <end position="60"/>
    </location>
</feature>
<keyword evidence="7" id="KW-0547">Nucleotide-binding</keyword>
<comment type="similarity">
    <text evidence="16">Belongs to the TRAFAC class TrmE-Era-EngA-EngB-Septin-like GTPase superfamily. AIG1/Toc34/Toc159-like paraseptin GTPase family. TOC159 subfamily.</text>
</comment>
<evidence type="ECO:0000256" key="10">
    <source>
        <dbReference type="ARBA" id="ARBA00022842"/>
    </source>
</evidence>
<dbReference type="InterPro" id="IPR024283">
    <property type="entry name" value="TOC159_MAD"/>
</dbReference>
<evidence type="ECO:0000256" key="16">
    <source>
        <dbReference type="ARBA" id="ARBA00023775"/>
    </source>
</evidence>
<feature type="compositionally biased region" description="Acidic residues" evidence="18">
    <location>
        <begin position="903"/>
        <end position="928"/>
    </location>
</feature>
<evidence type="ECO:0000256" key="6">
    <source>
        <dbReference type="ARBA" id="ARBA00022723"/>
    </source>
</evidence>
<keyword evidence="9" id="KW-1002">Plastid outer membrane</keyword>
<dbReference type="Pfam" id="PF11886">
    <property type="entry name" value="TOC159_MAD"/>
    <property type="match status" value="1"/>
</dbReference>
<dbReference type="GO" id="GO:0005525">
    <property type="term" value="F:GTP binding"/>
    <property type="evidence" value="ECO:0007669"/>
    <property type="project" value="UniProtKB-KW"/>
</dbReference>
<dbReference type="Gene3D" id="3.40.50.300">
    <property type="entry name" value="P-loop containing nucleotide triphosphate hydrolases"/>
    <property type="match status" value="1"/>
</dbReference>
<organism evidence="20 21">
    <name type="scientific">Aquilegia coerulea</name>
    <name type="common">Rocky mountain columbine</name>
    <dbReference type="NCBI Taxonomy" id="218851"/>
    <lineage>
        <taxon>Eukaryota</taxon>
        <taxon>Viridiplantae</taxon>
        <taxon>Streptophyta</taxon>
        <taxon>Embryophyta</taxon>
        <taxon>Tracheophyta</taxon>
        <taxon>Spermatophyta</taxon>
        <taxon>Magnoliopsida</taxon>
        <taxon>Ranunculales</taxon>
        <taxon>Ranunculaceae</taxon>
        <taxon>Thalictroideae</taxon>
        <taxon>Aquilegia</taxon>
    </lineage>
</organism>
<comment type="subcellular location">
    <subcellularLocation>
        <location evidence="15">Plastid</location>
        <location evidence="15">Chloroplast outer membrane</location>
        <topology evidence="15">Single-pass membrane protein</topology>
    </subcellularLocation>
</comment>
<keyword evidence="2" id="KW-0813">Transport</keyword>
<dbReference type="OrthoDB" id="8954335at2759"/>
<evidence type="ECO:0000256" key="11">
    <source>
        <dbReference type="ARBA" id="ARBA00022927"/>
    </source>
</evidence>
<dbReference type="FunFam" id="3.40.50.300:FF:000413">
    <property type="entry name" value="Translocase of chloroplast 120, chloroplastic"/>
    <property type="match status" value="1"/>
</dbReference>
<evidence type="ECO:0000256" key="13">
    <source>
        <dbReference type="ARBA" id="ARBA00023134"/>
    </source>
</evidence>
<evidence type="ECO:0000256" key="1">
    <source>
        <dbReference type="ARBA" id="ARBA00001946"/>
    </source>
</evidence>
<evidence type="ECO:0000256" key="18">
    <source>
        <dbReference type="SAM" id="MobiDB-lite"/>
    </source>
</evidence>
<keyword evidence="14" id="KW-0472">Membrane</keyword>
<feature type="compositionally biased region" description="Polar residues" evidence="18">
    <location>
        <begin position="455"/>
        <end position="474"/>
    </location>
</feature>
<dbReference type="PANTHER" id="PTHR10903:SF135">
    <property type="entry name" value="TRANSLOCASE OF CHLOROPLAST 120, CHLOROPLASTIC-RELATED"/>
    <property type="match status" value="1"/>
</dbReference>
<evidence type="ECO:0000259" key="19">
    <source>
        <dbReference type="PROSITE" id="PS51720"/>
    </source>
</evidence>
<dbReference type="STRING" id="218851.A0A2G5END3"/>
<evidence type="ECO:0000313" key="20">
    <source>
        <dbReference type="EMBL" id="PIA57285.1"/>
    </source>
</evidence>
<evidence type="ECO:0000256" key="5">
    <source>
        <dbReference type="ARBA" id="ARBA00022692"/>
    </source>
</evidence>
<comment type="cofactor">
    <cofactor evidence="1">
        <name>Mg(2+)</name>
        <dbReference type="ChEBI" id="CHEBI:18420"/>
    </cofactor>
</comment>
<keyword evidence="21" id="KW-1185">Reference proteome</keyword>
<keyword evidence="12" id="KW-1133">Transmembrane helix</keyword>
<reference evidence="20 21" key="1">
    <citation type="submission" date="2017-09" db="EMBL/GenBank/DDBJ databases">
        <title>WGS assembly of Aquilegia coerulea Goldsmith.</title>
        <authorList>
            <person name="Hodges S."/>
            <person name="Kramer E."/>
            <person name="Nordborg M."/>
            <person name="Tomkins J."/>
            <person name="Borevitz J."/>
            <person name="Derieg N."/>
            <person name="Yan J."/>
            <person name="Mihaltcheva S."/>
            <person name="Hayes R.D."/>
            <person name="Rokhsar D."/>
        </authorList>
    </citation>
    <scope>NUCLEOTIDE SEQUENCE [LARGE SCALE GENOMIC DNA]</scope>
    <source>
        <strain evidence="21">cv. Goldsmith</strain>
    </source>
</reference>
<evidence type="ECO:0000256" key="15">
    <source>
        <dbReference type="ARBA" id="ARBA00023766"/>
    </source>
</evidence>
<dbReference type="InParanoid" id="A0A2G5END3"/>
<feature type="domain" description="AIG1-type G" evidence="19">
    <location>
        <begin position="644"/>
        <end position="873"/>
    </location>
</feature>
<evidence type="ECO:0000256" key="7">
    <source>
        <dbReference type="ARBA" id="ARBA00022741"/>
    </source>
</evidence>
<keyword evidence="8" id="KW-0378">Hydrolase</keyword>
<sequence length="1278" mass="140884">MENGVEKPISEVETKTADGAVSQFNLVDKTVQVFHDDGEMNKEEEVKEEEAELPLADDETKTADGAVSQLKLVDNVVQVFHQPKDSEGDDVFEEAVMEDYTEDDNEHIPSLPDLEGAESVQSNGESIEVYEADKFEEAVDTDLPNEDRNVGEEIFETARAVEPVDEVKDAKEAVMEDLPEDMPNGVVFNAEGDKKEDSAVVVEEDTRLLTAGDVMSNRESENGDDDDNNPVESSDGVVCNGEEEEDESKISALIVNGGTKLPTDAKVEANGNCDAVVDEKSDNAGLKESELEVKPVILAKASDVTRAISEHSELISSEDDHCKSGSFDGNVHGQIDNGKTENGCLENLEVDEKSSVPENLLEVDKVGSDEIAPEGNDPVEKIFSDEDNQTTVVRYTVVNADALMSEDIHTPEIENAYNNPGASVDERIYEQKENSDTMINKSSKAVAAESEDENSVSVQPQYTESIENDSVNNARTKEPELQEMQDEHNKQDHTRVEESRSSGLAREPEIRQVVEPVQAPPRRPAGLGGAAPLFEPASRAVQQPRVNGAGPQRQAQVLEDPVNGEAEENDETREKLQMIRVKFLRLAHRLGQTPHNVVVAQVLYRLGLAEQLRGRNAGRVGAFSFDRASAMAEQLESAGQEPLDFSCTIMVLGKTGVGKSATINSIFDESKFITDAFQMGTKKVQDVVGTVQGIKVRVIDTPGLLPCWSDQRQNEKILHSVKRFIKKTPPDIVLYLDRLDMQTRDFGDLPLLRTITEIFGPSIWFNAIVVLTHAASAPPDGPNGISSSYEMFVSQRSHVVQQAIRQAAGDMRLMNPVSLVENHSACRTNRAGQRVLPNGQVWKPHLLLLSFASKILAEANTLLKLQDNPPGKPFATRARVPPLPFLLSSLLQSRPQLKLPEEQFGDEDGLDEDLDESSDSDDESEYDELPPFKRLTKAQLAKLSKLQKKAYFDELEYREKLFMRKQLREDKRRRKLLKKMAVSAKEVPTDYTESAEDESGGGASVPVPMPDFALPASFDSDNPSHRYRFLDTSNAWLVRPVLETHGWDHDVGYEGINVERLFVVKDKIPVSFSGQATKDKKESNLQVELATSIKHNEGKATSVGFDMQTVGKDMSYTLRSETKFSNFRHNKAAAGLSVTLLGDALTAGVKLEDKLIVNKRFRLVLTGGAMTGRGDVAYGGSLEATLRDKDYPLGRMLSTLGLSIMDWHGDLAIGCNVQSQIPIGRNSNLIARANLNNRGSGQVSIRVNSSEQLQLALVGLLPLFRKALSLYQQTRYGE</sequence>
<keyword evidence="4" id="KW-0934">Plastid</keyword>
<keyword evidence="11" id="KW-0653">Protein transport</keyword>
<dbReference type="PANTHER" id="PTHR10903">
    <property type="entry name" value="GTPASE, IMAP FAMILY MEMBER-RELATED"/>
    <property type="match status" value="1"/>
</dbReference>
<dbReference type="GO" id="GO:0015031">
    <property type="term" value="P:protein transport"/>
    <property type="evidence" value="ECO:0007669"/>
    <property type="project" value="UniProtKB-KW"/>
</dbReference>
<evidence type="ECO:0000256" key="9">
    <source>
        <dbReference type="ARBA" id="ARBA00022805"/>
    </source>
</evidence>
<name>A0A2G5END3_AQUCA</name>
<dbReference type="SUPFAM" id="SSF52540">
    <property type="entry name" value="P-loop containing nucleoside triphosphate hydrolases"/>
    <property type="match status" value="1"/>
</dbReference>
<dbReference type="GO" id="GO:0003924">
    <property type="term" value="F:GTPase activity"/>
    <property type="evidence" value="ECO:0007669"/>
    <property type="project" value="InterPro"/>
</dbReference>
<feature type="region of interest" description="Disordered" evidence="18">
    <location>
        <begin position="432"/>
        <end position="531"/>
    </location>
</feature>
<dbReference type="GO" id="GO:0046872">
    <property type="term" value="F:metal ion binding"/>
    <property type="evidence" value="ECO:0007669"/>
    <property type="project" value="UniProtKB-KW"/>
</dbReference>
<evidence type="ECO:0000256" key="14">
    <source>
        <dbReference type="ARBA" id="ARBA00023136"/>
    </source>
</evidence>
<dbReference type="CDD" id="cd01853">
    <property type="entry name" value="Toc34_like"/>
    <property type="match status" value="1"/>
</dbReference>
<dbReference type="NCBIfam" id="TIGR00993">
    <property type="entry name" value="3a0901s04IAP86"/>
    <property type="match status" value="1"/>
</dbReference>
<dbReference type="AlphaFoldDB" id="A0A2G5END3"/>